<sequence>MKYKPTIGLEIHAELATKSKMFCACENNPHDAGPNTNICPVCLAHPGVLPVINKEAVKSVIKVGLAIGGKVSKHSKFDRKSYFYPDLPKGYQISQYDQPLIEGGKLAGVEIERIHLEEDTGRLSHAKDGSLVDFNRAGVPLMELVTKPVIDSSEKALEFARELQLVLRYLHVSDADMEKGQMRVEANISVSKDKKLGTKVEVKNINSFKSVKDAIASEIERQTKLLEEEEKVIQETRGWDEGKRKSFSQRIKEEANDYRYMPEPDLPPMDFSASNEINIEELKKELPELPWEKRERFKKEYGFSDGDVLERLIKDRGEAEFFEEVVSELGDKDPNKIKLAINYIDSDLVGIMNEIKSGWDDFKVTPENFAELITLINSNKVTSRVAKTVLREMFETGADPSQIINESGLVGSSDERVEEAVNKAIKNNSKAVLDYKKGKESALKFLLGQVMGDLRGTGNPERVEELLREHLSK</sequence>
<evidence type="ECO:0000256" key="5">
    <source>
        <dbReference type="ARBA" id="ARBA00022840"/>
    </source>
</evidence>
<evidence type="ECO:0000256" key="9">
    <source>
        <dbReference type="ARBA" id="ARBA00047913"/>
    </source>
</evidence>
<dbReference type="Gene3D" id="1.10.10.410">
    <property type="match status" value="1"/>
</dbReference>
<dbReference type="HAMAP" id="MF_00121">
    <property type="entry name" value="GatB"/>
    <property type="match status" value="1"/>
</dbReference>
<proteinExistence type="inferred from homology"/>
<keyword evidence="12" id="KW-0808">Transferase</keyword>
<dbReference type="SUPFAM" id="SSF89095">
    <property type="entry name" value="GatB/YqeY motif"/>
    <property type="match status" value="1"/>
</dbReference>
<dbReference type="EC" id="6.3.5.-" evidence="10"/>
<accession>A0A2H0VF96</accession>
<dbReference type="NCBIfam" id="NF004014">
    <property type="entry name" value="PRK05477.1-4"/>
    <property type="match status" value="1"/>
</dbReference>
<dbReference type="InterPro" id="IPR023168">
    <property type="entry name" value="GatB_Yqey_C_2"/>
</dbReference>
<dbReference type="EMBL" id="PFAH01000010">
    <property type="protein sequence ID" value="PIR97768.1"/>
    <property type="molecule type" value="Genomic_DNA"/>
</dbReference>
<dbReference type="GO" id="GO:0006412">
    <property type="term" value="P:translation"/>
    <property type="evidence" value="ECO:0007669"/>
    <property type="project" value="UniProtKB-UniRule"/>
</dbReference>
<protein>
    <recommendedName>
        <fullName evidence="10">Aspartyl/glutamyl-tRNA(Asn/Gln) amidotransferase subunit B</fullName>
        <shortName evidence="10">Asp/Glu-ADT subunit B</shortName>
        <ecNumber evidence="10">6.3.5.-</ecNumber>
    </recommendedName>
</protein>
<dbReference type="Pfam" id="PF02934">
    <property type="entry name" value="GatB_N"/>
    <property type="match status" value="1"/>
</dbReference>
<evidence type="ECO:0000256" key="2">
    <source>
        <dbReference type="ARBA" id="ARBA00011123"/>
    </source>
</evidence>
<keyword evidence="4 10" id="KW-0547">Nucleotide-binding</keyword>
<evidence type="ECO:0000313" key="12">
    <source>
        <dbReference type="EMBL" id="PIR97768.1"/>
    </source>
</evidence>
<dbReference type="NCBIfam" id="NF004012">
    <property type="entry name" value="PRK05477.1-2"/>
    <property type="match status" value="1"/>
</dbReference>
<dbReference type="InterPro" id="IPR017959">
    <property type="entry name" value="Asn/Gln-tRNA_amidoTrfase_suB/E"/>
</dbReference>
<evidence type="ECO:0000256" key="3">
    <source>
        <dbReference type="ARBA" id="ARBA00022598"/>
    </source>
</evidence>
<dbReference type="GO" id="GO:0016740">
    <property type="term" value="F:transferase activity"/>
    <property type="evidence" value="ECO:0007669"/>
    <property type="project" value="UniProtKB-KW"/>
</dbReference>
<dbReference type="GO" id="GO:0005524">
    <property type="term" value="F:ATP binding"/>
    <property type="evidence" value="ECO:0007669"/>
    <property type="project" value="UniProtKB-KW"/>
</dbReference>
<organism evidence="12 13">
    <name type="scientific">Candidatus Colwellbacteria bacterium CG10_big_fil_rev_8_21_14_0_10_42_22</name>
    <dbReference type="NCBI Taxonomy" id="1974540"/>
    <lineage>
        <taxon>Bacteria</taxon>
        <taxon>Candidatus Colwelliibacteriota</taxon>
    </lineage>
</organism>
<dbReference type="InterPro" id="IPR018027">
    <property type="entry name" value="Asn/Gln_amidotransferase"/>
</dbReference>
<evidence type="ECO:0000256" key="7">
    <source>
        <dbReference type="ARBA" id="ARBA00024799"/>
    </source>
</evidence>
<dbReference type="InterPro" id="IPR042114">
    <property type="entry name" value="GatB_C_1"/>
</dbReference>
<keyword evidence="3 10" id="KW-0436">Ligase</keyword>
<evidence type="ECO:0000256" key="4">
    <source>
        <dbReference type="ARBA" id="ARBA00022741"/>
    </source>
</evidence>
<gene>
    <name evidence="10" type="primary">gatB</name>
    <name evidence="12" type="ORF">COT89_03100</name>
</gene>
<keyword evidence="5 10" id="KW-0067">ATP-binding</keyword>
<dbReference type="PANTHER" id="PTHR11659:SF0">
    <property type="entry name" value="GLUTAMYL-TRNA(GLN) AMIDOTRANSFERASE SUBUNIT B, MITOCHONDRIAL"/>
    <property type="match status" value="1"/>
</dbReference>
<evidence type="ECO:0000313" key="13">
    <source>
        <dbReference type="Proteomes" id="UP000231466"/>
    </source>
</evidence>
<dbReference type="InterPro" id="IPR003789">
    <property type="entry name" value="Asn/Gln_tRNA_amidoTrase-B-like"/>
</dbReference>
<dbReference type="AlphaFoldDB" id="A0A2H0VF96"/>
<dbReference type="GO" id="GO:0070681">
    <property type="term" value="P:glutaminyl-tRNAGln biosynthesis via transamidation"/>
    <property type="evidence" value="ECO:0007669"/>
    <property type="project" value="TreeGrafter"/>
</dbReference>
<dbReference type="FunFam" id="1.10.10.410:FF:000001">
    <property type="entry name" value="Aspartyl/glutamyl-tRNA(Asn/Gln) amidotransferase subunit B"/>
    <property type="match status" value="1"/>
</dbReference>
<dbReference type="InterPro" id="IPR004413">
    <property type="entry name" value="GatB"/>
</dbReference>
<comment type="catalytic activity">
    <reaction evidence="8 10">
        <text>L-aspartyl-tRNA(Asn) + L-glutamine + ATP + H2O = L-asparaginyl-tRNA(Asn) + L-glutamate + ADP + phosphate + 2 H(+)</text>
        <dbReference type="Rhea" id="RHEA:14513"/>
        <dbReference type="Rhea" id="RHEA-COMP:9674"/>
        <dbReference type="Rhea" id="RHEA-COMP:9677"/>
        <dbReference type="ChEBI" id="CHEBI:15377"/>
        <dbReference type="ChEBI" id="CHEBI:15378"/>
        <dbReference type="ChEBI" id="CHEBI:29985"/>
        <dbReference type="ChEBI" id="CHEBI:30616"/>
        <dbReference type="ChEBI" id="CHEBI:43474"/>
        <dbReference type="ChEBI" id="CHEBI:58359"/>
        <dbReference type="ChEBI" id="CHEBI:78515"/>
        <dbReference type="ChEBI" id="CHEBI:78516"/>
        <dbReference type="ChEBI" id="CHEBI:456216"/>
    </reaction>
</comment>
<dbReference type="SUPFAM" id="SSF55931">
    <property type="entry name" value="Glutamine synthetase/guanido kinase"/>
    <property type="match status" value="1"/>
</dbReference>
<dbReference type="NCBIfam" id="TIGR00133">
    <property type="entry name" value="gatB"/>
    <property type="match status" value="1"/>
</dbReference>
<comment type="similarity">
    <text evidence="1 10">Belongs to the GatB/GatE family. GatB subfamily.</text>
</comment>
<dbReference type="Gene3D" id="1.10.150.380">
    <property type="entry name" value="GatB domain, N-terminal subdomain"/>
    <property type="match status" value="1"/>
</dbReference>
<dbReference type="PANTHER" id="PTHR11659">
    <property type="entry name" value="GLUTAMYL-TRNA GLN AMIDOTRANSFERASE SUBUNIT B MITOCHONDRIAL AND PROKARYOTIC PET112-RELATED"/>
    <property type="match status" value="1"/>
</dbReference>
<reference evidence="13" key="1">
    <citation type="submission" date="2017-09" db="EMBL/GenBank/DDBJ databases">
        <title>Depth-based differentiation of microbial function through sediment-hosted aquifers and enrichment of novel symbionts in the deep terrestrial subsurface.</title>
        <authorList>
            <person name="Probst A.J."/>
            <person name="Ladd B."/>
            <person name="Jarett J.K."/>
            <person name="Geller-Mcgrath D.E."/>
            <person name="Sieber C.M.K."/>
            <person name="Emerson J.B."/>
            <person name="Anantharaman K."/>
            <person name="Thomas B.C."/>
            <person name="Malmstrom R."/>
            <person name="Stieglmeier M."/>
            <person name="Klingl A."/>
            <person name="Woyke T."/>
            <person name="Ryan C.M."/>
            <person name="Banfield J.F."/>
        </authorList>
    </citation>
    <scope>NUCLEOTIDE SEQUENCE [LARGE SCALE GENOMIC DNA]</scope>
</reference>
<comment type="subunit">
    <text evidence="2 10">Heterotrimer of A, B and C subunits.</text>
</comment>
<dbReference type="GO" id="GO:0050567">
    <property type="term" value="F:glutaminyl-tRNA synthase (glutamine-hydrolyzing) activity"/>
    <property type="evidence" value="ECO:0007669"/>
    <property type="project" value="UniProtKB-UniRule"/>
</dbReference>
<feature type="domain" description="Asn/Gln amidotransferase" evidence="11">
    <location>
        <begin position="320"/>
        <end position="471"/>
    </location>
</feature>
<comment type="function">
    <text evidence="7 10">Allows the formation of correctly charged Asn-tRNA(Asn) or Gln-tRNA(Gln) through the transamidation of misacylated Asp-tRNA(Asn) or Glu-tRNA(Gln) in organisms which lack either or both of asparaginyl-tRNA or glutaminyl-tRNA synthetases. The reaction takes place in the presence of glutamine and ATP through an activated phospho-Asp-tRNA(Asn) or phospho-Glu-tRNA(Gln).</text>
</comment>
<dbReference type="SMART" id="SM00845">
    <property type="entry name" value="GatB_Yqey"/>
    <property type="match status" value="1"/>
</dbReference>
<dbReference type="PROSITE" id="PS01234">
    <property type="entry name" value="GATB"/>
    <property type="match status" value="1"/>
</dbReference>
<name>A0A2H0VF96_9BACT</name>
<comment type="catalytic activity">
    <reaction evidence="9 10">
        <text>L-glutamyl-tRNA(Gln) + L-glutamine + ATP + H2O = L-glutaminyl-tRNA(Gln) + L-glutamate + ADP + phosphate + H(+)</text>
        <dbReference type="Rhea" id="RHEA:17521"/>
        <dbReference type="Rhea" id="RHEA-COMP:9681"/>
        <dbReference type="Rhea" id="RHEA-COMP:9684"/>
        <dbReference type="ChEBI" id="CHEBI:15377"/>
        <dbReference type="ChEBI" id="CHEBI:15378"/>
        <dbReference type="ChEBI" id="CHEBI:29985"/>
        <dbReference type="ChEBI" id="CHEBI:30616"/>
        <dbReference type="ChEBI" id="CHEBI:43474"/>
        <dbReference type="ChEBI" id="CHEBI:58359"/>
        <dbReference type="ChEBI" id="CHEBI:78520"/>
        <dbReference type="ChEBI" id="CHEBI:78521"/>
        <dbReference type="ChEBI" id="CHEBI:456216"/>
    </reaction>
</comment>
<dbReference type="GO" id="GO:0050566">
    <property type="term" value="F:asparaginyl-tRNA synthase (glutamine-hydrolyzing) activity"/>
    <property type="evidence" value="ECO:0007669"/>
    <property type="project" value="RHEA"/>
</dbReference>
<dbReference type="InterPro" id="IPR006075">
    <property type="entry name" value="Asn/Gln-tRNA_Trfase_suB/E_cat"/>
</dbReference>
<dbReference type="InterPro" id="IPR014746">
    <property type="entry name" value="Gln_synth/guanido_kin_cat_dom"/>
</dbReference>
<evidence type="ECO:0000256" key="6">
    <source>
        <dbReference type="ARBA" id="ARBA00022917"/>
    </source>
</evidence>
<keyword evidence="6 10" id="KW-0648">Protein biosynthesis</keyword>
<evidence type="ECO:0000259" key="11">
    <source>
        <dbReference type="SMART" id="SM00845"/>
    </source>
</evidence>
<dbReference type="Proteomes" id="UP000231466">
    <property type="component" value="Unassembled WGS sequence"/>
</dbReference>
<dbReference type="InterPro" id="IPR017958">
    <property type="entry name" value="Gln-tRNA_amidoTrfase_suB_CS"/>
</dbReference>
<evidence type="ECO:0000256" key="1">
    <source>
        <dbReference type="ARBA" id="ARBA00005306"/>
    </source>
</evidence>
<dbReference type="Pfam" id="PF02637">
    <property type="entry name" value="GatB_Yqey"/>
    <property type="match status" value="1"/>
</dbReference>
<evidence type="ECO:0000256" key="8">
    <source>
        <dbReference type="ARBA" id="ARBA00047380"/>
    </source>
</evidence>
<comment type="caution">
    <text evidence="12">The sequence shown here is derived from an EMBL/GenBank/DDBJ whole genome shotgun (WGS) entry which is preliminary data.</text>
</comment>
<evidence type="ECO:0000256" key="10">
    <source>
        <dbReference type="HAMAP-Rule" id="MF_00121"/>
    </source>
</evidence>